<dbReference type="Proteomes" id="UP000253426">
    <property type="component" value="Unassembled WGS sequence"/>
</dbReference>
<keyword evidence="3" id="KW-1185">Reference proteome</keyword>
<accession>A0A366HHQ3</accession>
<dbReference type="InterPro" id="IPR006652">
    <property type="entry name" value="Kelch_1"/>
</dbReference>
<dbReference type="SUPFAM" id="SSF117281">
    <property type="entry name" value="Kelch motif"/>
    <property type="match status" value="1"/>
</dbReference>
<sequence length="360" mass="38531">MNSRQTSSWPRSRRFVLALPCLSFLAVVLSAGVAAEDAAPSTLPSLPEAVTSFGGAISEDGQLFAYGGHKAGTHEWSLDTTSGKLNRLDLSKPGAAWETLGEGPKVQSPGLAVHAGKVYLIGGMQPQNKEGSKAELLSLNHAMMFDPAVKEWKKLPNLPAGRSSHEVAVLDGKLYVAGGWPLDTRKSETKPDDAEVERGYHNTMLVLDLAKPDAWQSVPQPFQRRALSVVASQGKIYALGGMNEKNEVTADADVYDVKSGKWEKLPEIPIVSKKTKAFATAACALDGRVLVSPAGGKIFALSPDAKSWIEVGELQTHRLFHHIEPWKNSRVIALGGTKGTKPIDSVEIVTIAPPSTVSAK</sequence>
<reference evidence="2 3" key="1">
    <citation type="submission" date="2018-06" db="EMBL/GenBank/DDBJ databases">
        <title>Genomic Encyclopedia of Type Strains, Phase IV (KMG-IV): sequencing the most valuable type-strain genomes for metagenomic binning, comparative biology and taxonomic classification.</title>
        <authorList>
            <person name="Goeker M."/>
        </authorList>
    </citation>
    <scope>NUCLEOTIDE SEQUENCE [LARGE SCALE GENOMIC DNA]</scope>
    <source>
        <strain evidence="2 3">DSM 25532</strain>
    </source>
</reference>
<dbReference type="Gene3D" id="2.120.10.80">
    <property type="entry name" value="Kelch-type beta propeller"/>
    <property type="match status" value="1"/>
</dbReference>
<dbReference type="SMART" id="SM00612">
    <property type="entry name" value="Kelch"/>
    <property type="match status" value="2"/>
</dbReference>
<evidence type="ECO:0000313" key="3">
    <source>
        <dbReference type="Proteomes" id="UP000253426"/>
    </source>
</evidence>
<evidence type="ECO:0000256" key="1">
    <source>
        <dbReference type="SAM" id="SignalP"/>
    </source>
</evidence>
<name>A0A366HHQ3_9BACT</name>
<keyword evidence="1" id="KW-0732">Signal</keyword>
<feature type="signal peptide" evidence="1">
    <location>
        <begin position="1"/>
        <end position="31"/>
    </location>
</feature>
<evidence type="ECO:0000313" key="2">
    <source>
        <dbReference type="EMBL" id="RBP41365.1"/>
    </source>
</evidence>
<dbReference type="OrthoDB" id="182450at2"/>
<dbReference type="EMBL" id="QNRR01000007">
    <property type="protein sequence ID" value="RBP41365.1"/>
    <property type="molecule type" value="Genomic_DNA"/>
</dbReference>
<proteinExistence type="predicted"/>
<protein>
    <submittedName>
        <fullName evidence="2">N-acetylneuraminic acid mutarotase</fullName>
    </submittedName>
</protein>
<organism evidence="2 3">
    <name type="scientific">Roseimicrobium gellanilyticum</name>
    <dbReference type="NCBI Taxonomy" id="748857"/>
    <lineage>
        <taxon>Bacteria</taxon>
        <taxon>Pseudomonadati</taxon>
        <taxon>Verrucomicrobiota</taxon>
        <taxon>Verrucomicrobiia</taxon>
        <taxon>Verrucomicrobiales</taxon>
        <taxon>Verrucomicrobiaceae</taxon>
        <taxon>Roseimicrobium</taxon>
    </lineage>
</organism>
<comment type="caution">
    <text evidence="2">The sequence shown here is derived from an EMBL/GenBank/DDBJ whole genome shotgun (WGS) entry which is preliminary data.</text>
</comment>
<dbReference type="PANTHER" id="PTHR45632:SF5">
    <property type="entry name" value="KELCH-LIKE PROTEIN 22"/>
    <property type="match status" value="1"/>
</dbReference>
<dbReference type="InterPro" id="IPR015915">
    <property type="entry name" value="Kelch-typ_b-propeller"/>
</dbReference>
<dbReference type="AlphaFoldDB" id="A0A366HHQ3"/>
<dbReference type="Pfam" id="PF24681">
    <property type="entry name" value="Kelch_KLHDC2_KLHL20_DRC7"/>
    <property type="match status" value="1"/>
</dbReference>
<gene>
    <name evidence="2" type="ORF">DES53_107196</name>
</gene>
<feature type="chain" id="PRO_5016892493" evidence="1">
    <location>
        <begin position="32"/>
        <end position="360"/>
    </location>
</feature>
<dbReference type="PANTHER" id="PTHR45632">
    <property type="entry name" value="LD33804P"/>
    <property type="match status" value="1"/>
</dbReference>